<comment type="caution">
    <text evidence="5">The sequence shown here is derived from an EMBL/GenBank/DDBJ whole genome shotgun (WGS) entry which is preliminary data.</text>
</comment>
<accession>A0A939J6F4</accession>
<dbReference type="InterPro" id="IPR000086">
    <property type="entry name" value="NUDIX_hydrolase_dom"/>
</dbReference>
<dbReference type="PRINTS" id="PR00502">
    <property type="entry name" value="NUDIXFAMILY"/>
</dbReference>
<dbReference type="RefSeq" id="WP_207143715.1">
    <property type="nucleotide sequence ID" value="NZ_JAEKJZ010000007.1"/>
</dbReference>
<protein>
    <submittedName>
        <fullName evidence="5">NUDIX domain-containing protein</fullName>
    </submittedName>
</protein>
<comment type="similarity">
    <text evidence="3">Belongs to the Nudix hydrolase family.</text>
</comment>
<evidence type="ECO:0000256" key="3">
    <source>
        <dbReference type="RuleBase" id="RU003476"/>
    </source>
</evidence>
<reference evidence="5" key="1">
    <citation type="submission" date="2020-12" db="EMBL/GenBank/DDBJ databases">
        <title>Oil enriched cultivation method for isolating marine PHA-producing bacteria.</title>
        <authorList>
            <person name="Zheng W."/>
            <person name="Yu S."/>
            <person name="Huang Y."/>
        </authorList>
    </citation>
    <scope>NUCLEOTIDE SEQUENCE</scope>
    <source>
        <strain evidence="5">SY-2-12</strain>
    </source>
</reference>
<dbReference type="Gene3D" id="3.90.79.10">
    <property type="entry name" value="Nucleoside Triphosphate Pyrophosphohydrolase"/>
    <property type="match status" value="1"/>
</dbReference>
<gene>
    <name evidence="5" type="ORF">JF539_25190</name>
</gene>
<dbReference type="InterPro" id="IPR020084">
    <property type="entry name" value="NUDIX_hydrolase_CS"/>
</dbReference>
<dbReference type="AlphaFoldDB" id="A0A939J6F4"/>
<dbReference type="GO" id="GO:0016787">
    <property type="term" value="F:hydrolase activity"/>
    <property type="evidence" value="ECO:0007669"/>
    <property type="project" value="UniProtKB-KW"/>
</dbReference>
<proteinExistence type="inferred from homology"/>
<dbReference type="Pfam" id="PF00293">
    <property type="entry name" value="NUDIX"/>
    <property type="match status" value="1"/>
</dbReference>
<organism evidence="5 6">
    <name type="scientific">Roseibium aggregatum</name>
    <dbReference type="NCBI Taxonomy" id="187304"/>
    <lineage>
        <taxon>Bacteria</taxon>
        <taxon>Pseudomonadati</taxon>
        <taxon>Pseudomonadota</taxon>
        <taxon>Alphaproteobacteria</taxon>
        <taxon>Hyphomicrobiales</taxon>
        <taxon>Stappiaceae</taxon>
        <taxon>Roseibium</taxon>
    </lineage>
</organism>
<dbReference type="PROSITE" id="PS00893">
    <property type="entry name" value="NUDIX_BOX"/>
    <property type="match status" value="1"/>
</dbReference>
<dbReference type="PROSITE" id="PS51462">
    <property type="entry name" value="NUDIX"/>
    <property type="match status" value="1"/>
</dbReference>
<dbReference type="SUPFAM" id="SSF55811">
    <property type="entry name" value="Nudix"/>
    <property type="match status" value="1"/>
</dbReference>
<evidence type="ECO:0000256" key="2">
    <source>
        <dbReference type="ARBA" id="ARBA00022801"/>
    </source>
</evidence>
<dbReference type="PANTHER" id="PTHR43046">
    <property type="entry name" value="GDP-MANNOSE MANNOSYL HYDROLASE"/>
    <property type="match status" value="1"/>
</dbReference>
<name>A0A939J6F4_9HYPH</name>
<dbReference type="EMBL" id="JAEKJZ010000007">
    <property type="protein sequence ID" value="MBN9673677.1"/>
    <property type="molecule type" value="Genomic_DNA"/>
</dbReference>
<sequence length="161" mass="17932">MLKILSLLPKRWTKRLVQSYCLVRNPYSLGVRVIVEDELNRVLLVRHSYLEGWYLPGGGVDGGESLDEAACREVREEAGIVAVETPAFLNIYLNQEATGRDHVGLFHLQAWSRGENFLAPNAEILEADFFDLEALPQGLSAATARRLAEHKAGAFPTGGRW</sequence>
<evidence type="ECO:0000259" key="4">
    <source>
        <dbReference type="PROSITE" id="PS51462"/>
    </source>
</evidence>
<evidence type="ECO:0000256" key="1">
    <source>
        <dbReference type="ARBA" id="ARBA00001946"/>
    </source>
</evidence>
<feature type="domain" description="Nudix hydrolase" evidence="4">
    <location>
        <begin position="26"/>
        <end position="153"/>
    </location>
</feature>
<dbReference type="InterPro" id="IPR020476">
    <property type="entry name" value="Nudix_hydrolase"/>
</dbReference>
<evidence type="ECO:0000313" key="5">
    <source>
        <dbReference type="EMBL" id="MBN9673677.1"/>
    </source>
</evidence>
<dbReference type="Proteomes" id="UP000664096">
    <property type="component" value="Unassembled WGS sequence"/>
</dbReference>
<keyword evidence="2 3" id="KW-0378">Hydrolase</keyword>
<comment type="cofactor">
    <cofactor evidence="1">
        <name>Mg(2+)</name>
        <dbReference type="ChEBI" id="CHEBI:18420"/>
    </cofactor>
</comment>
<dbReference type="PANTHER" id="PTHR43046:SF16">
    <property type="entry name" value="ADP-RIBOSE PYROPHOSPHATASE YJHB-RELATED"/>
    <property type="match status" value="1"/>
</dbReference>
<dbReference type="InterPro" id="IPR015797">
    <property type="entry name" value="NUDIX_hydrolase-like_dom_sf"/>
</dbReference>
<evidence type="ECO:0000313" key="6">
    <source>
        <dbReference type="Proteomes" id="UP000664096"/>
    </source>
</evidence>